<evidence type="ECO:0000313" key="4">
    <source>
        <dbReference type="Proteomes" id="UP000257123"/>
    </source>
</evidence>
<proteinExistence type="predicted"/>
<evidence type="ECO:0000313" key="1">
    <source>
        <dbReference type="EMBL" id="RFA95642.1"/>
    </source>
</evidence>
<organism evidence="1 3">
    <name type="scientific">Pyrobaculum aerophilum</name>
    <dbReference type="NCBI Taxonomy" id="13773"/>
    <lineage>
        <taxon>Archaea</taxon>
        <taxon>Thermoproteota</taxon>
        <taxon>Thermoprotei</taxon>
        <taxon>Thermoproteales</taxon>
        <taxon>Thermoproteaceae</taxon>
        <taxon>Pyrobaculum</taxon>
    </lineage>
</organism>
<dbReference type="EMBL" id="NMUE01000012">
    <property type="protein sequence ID" value="RFA96327.1"/>
    <property type="molecule type" value="Genomic_DNA"/>
</dbReference>
<protein>
    <submittedName>
        <fullName evidence="1">Uncharacterized protein</fullName>
    </submittedName>
</protein>
<dbReference type="Proteomes" id="UP000257123">
    <property type="component" value="Unassembled WGS sequence"/>
</dbReference>
<dbReference type="EMBL" id="NMUF01000054">
    <property type="protein sequence ID" value="RFA95642.1"/>
    <property type="molecule type" value="Genomic_DNA"/>
</dbReference>
<dbReference type="Proteomes" id="UP000256877">
    <property type="component" value="Unassembled WGS sequence"/>
</dbReference>
<gene>
    <name evidence="2" type="ORF">CGL51_05045</name>
    <name evidence="1" type="ORF">CGL52_12660</name>
</gene>
<reference evidence="3 4" key="1">
    <citation type="submission" date="2017-07" db="EMBL/GenBank/DDBJ databases">
        <title>Draft genome sequence of aerobic hyperthermophilic archaea, Pyrobaculum aerophilum YKB31 and YKB32.</title>
        <authorList>
            <person name="Mochizuki T."/>
            <person name="Berliner A.J."/>
            <person name="Yoshida-Takashima Y."/>
            <person name="Takaki Y."/>
            <person name="Nunoura T."/>
            <person name="Takai K."/>
        </authorList>
    </citation>
    <scope>NUCLEOTIDE SEQUENCE [LARGE SCALE GENOMIC DNA]</scope>
    <source>
        <strain evidence="2 4">YKB31</strain>
        <strain evidence="1 3">YKB32</strain>
    </source>
</reference>
<dbReference type="AlphaFoldDB" id="A0A371QY46"/>
<comment type="caution">
    <text evidence="1">The sequence shown here is derived from an EMBL/GenBank/DDBJ whole genome shotgun (WGS) entry which is preliminary data.</text>
</comment>
<sequence length="218" mass="24014">MREYIPLFLGVFILLLALLKAMQPTSVEISTQKVESYRFEVAPGGRPVLVVKSDTPVNISIFTLKEFERTRPPSIMMVNVLEARIAMPSDAGEKYVFVSTSPVNLGIHPGTIAEASAEMRKGKNVERVYVKFYGRVGDVQKIPRIAPGVVLTGHAEGEVCIVDNGELKQSSRENCYSGDFAIKFDEFKDVYIVVTKPGVVEYSVYATLEMLLALGTCG</sequence>
<evidence type="ECO:0000313" key="2">
    <source>
        <dbReference type="EMBL" id="RFA96327.1"/>
    </source>
</evidence>
<evidence type="ECO:0000313" key="3">
    <source>
        <dbReference type="Proteomes" id="UP000256877"/>
    </source>
</evidence>
<accession>A0A371QY46</accession>
<name>A0A371QY46_9CREN</name>